<evidence type="ECO:0000313" key="21">
    <source>
        <dbReference type="EnsemblMetazoa" id="ADIR010192-PA"/>
    </source>
</evidence>
<dbReference type="Pfam" id="PF18554">
    <property type="entry name" value="PheRS_DBD2"/>
    <property type="match status" value="1"/>
</dbReference>
<organism evidence="21 22">
    <name type="scientific">Anopheles dirus</name>
    <dbReference type="NCBI Taxonomy" id="7168"/>
    <lineage>
        <taxon>Eukaryota</taxon>
        <taxon>Metazoa</taxon>
        <taxon>Ecdysozoa</taxon>
        <taxon>Arthropoda</taxon>
        <taxon>Hexapoda</taxon>
        <taxon>Insecta</taxon>
        <taxon>Pterygota</taxon>
        <taxon>Neoptera</taxon>
        <taxon>Endopterygota</taxon>
        <taxon>Diptera</taxon>
        <taxon>Nematocera</taxon>
        <taxon>Culicoidea</taxon>
        <taxon>Culicidae</taxon>
        <taxon>Anophelinae</taxon>
        <taxon>Anopheles</taxon>
    </lineage>
</organism>
<keyword evidence="17" id="KW-0539">Nucleus</keyword>
<dbReference type="GO" id="GO:0000127">
    <property type="term" value="C:transcription factor TFIIIC complex"/>
    <property type="evidence" value="ECO:0007669"/>
    <property type="project" value="InterPro"/>
</dbReference>
<dbReference type="InterPro" id="IPR040724">
    <property type="entry name" value="PheRS_DBD1"/>
</dbReference>
<dbReference type="InterPro" id="IPR045864">
    <property type="entry name" value="aa-tRNA-synth_II/BPL/LPL"/>
</dbReference>
<dbReference type="InterPro" id="IPR040725">
    <property type="entry name" value="PheRS_DBD3"/>
</dbReference>
<dbReference type="GO" id="GO:0046872">
    <property type="term" value="F:metal ion binding"/>
    <property type="evidence" value="ECO:0007669"/>
    <property type="project" value="UniProtKB-KW"/>
</dbReference>
<dbReference type="Gene3D" id="3.30.930.10">
    <property type="entry name" value="Bira Bifunctional Protein, Domain 2"/>
    <property type="match status" value="1"/>
</dbReference>
<keyword evidence="12" id="KW-0460">Magnesium</keyword>
<dbReference type="PANTHER" id="PTHR15180:SF1">
    <property type="entry name" value="GENERAL TRANSCRIPTION FACTOR 3C POLYPEPTIDE 1"/>
    <property type="match status" value="1"/>
</dbReference>
<dbReference type="Gene3D" id="1.10.10.2330">
    <property type="match status" value="1"/>
</dbReference>
<keyword evidence="15" id="KW-0030">Aminoacyl-tRNA synthetase</keyword>
<dbReference type="GO" id="GO:0004826">
    <property type="term" value="F:phenylalanine-tRNA ligase activity"/>
    <property type="evidence" value="ECO:0007669"/>
    <property type="project" value="UniProtKB-EC"/>
</dbReference>
<comment type="subcellular location">
    <subcellularLocation>
        <location evidence="3">Cytoplasm</location>
    </subcellularLocation>
    <subcellularLocation>
        <location evidence="2">Nucleus</location>
    </subcellularLocation>
</comment>
<dbReference type="GO" id="GO:0005634">
    <property type="term" value="C:nucleus"/>
    <property type="evidence" value="ECO:0007669"/>
    <property type="project" value="UniProtKB-SubCell"/>
</dbReference>
<keyword evidence="22" id="KW-1185">Reference proteome</keyword>
<dbReference type="InterPro" id="IPR007309">
    <property type="entry name" value="TFIIIC_Bblock-bd"/>
</dbReference>
<evidence type="ECO:0000256" key="11">
    <source>
        <dbReference type="ARBA" id="ARBA00022840"/>
    </source>
</evidence>
<dbReference type="PROSITE" id="PS50862">
    <property type="entry name" value="AA_TRNA_LIGASE_II"/>
    <property type="match status" value="1"/>
</dbReference>
<dbReference type="GO" id="GO:0003677">
    <property type="term" value="F:DNA binding"/>
    <property type="evidence" value="ECO:0007669"/>
    <property type="project" value="UniProtKB-KW"/>
</dbReference>
<sequence length="2517" mass="286462">MQDISERILQHISDHGDVDTLDLAAVFGEDHQKVIGGVKSIEATGELINCLPSTRKSWKLTAEGRDILGHGSHEANVFKAVPKDGISQPELMKCGGKNPKAGFSKAMSNGWIYIDKSGGAPLVRRKVDTIEDEVLAHVKAIAEGKESTVPDGVKNEYKKRKILEESVTKSFVLSKGPEFSTTLRKLETDLTVEMLASGLWKDLKFKSYNFDALGAPPGRGQLHPLMKVRTEFRQIFLEMGFSEMPTNNFVESSFWNFDALYVPQQHPARDQQDTFFVSHPKLSDKFPLALVESVRESHERGVDGSIGYRYDWKLDESRKNVLRTHTTGVSARMLYKVAHQPGGFKPVKYFSIDKVFRNETLDATHLAEFHQVEGVVADYGITLGDLIGTFNAFFNKLGITELEYKPTFNPYTEPSMEIFCFHPGLQRWIEVGNSGVFRPEMLSPLGVPKEVNVIAWGLSLERPTMIKYGINNIRDLIGPKVDLKMVQDGPICPLWNHLAVRLHISVPLPLKLMSTVWALILRNREFEFYLLLTERKPFAHFNRLGNIDAESGIAVQPSTYPGHRFLYRLVEENGIRGSCEEYETRTLIPRAELLTISCIEAEQRYGRKFVIVASQRMRESFLIIPNCTAELSGMQYCLLEWIGRSRFNGETSHGKHSLVEVSGDSSSLFYNRKVLSNAKLITRQNLSIRVDDISIQGMVFHLPRYYTEMKTKQLIIVERVVSELKQRKNYMADYEEIKLMMLNKSDAGKLFRSPEFQRFIKTDEMVPFRTLYPDAPQNVWMSKRGEEKVVRVMRLIDPSADVYEVWSRDTADDGVVDAKDGFLTSADSSALYADVPLLQLAYNVISHNAGRGTSQSELALSLGLDKLNARGVVKNLTKLKYIESIAVDEGRQRTSKFFLVGRSVRSALFEKEMSQYVSNQLNVIESQRQHLSTMKTEVNQETGNNTVESTSDLSLLENDSNLFGDGDMSSLSLSEPNERTVYDSSMHDNISTDVVLTDKLHMKKAPPGISNAMQSKSVSELMLRRCNFIIQLVKREEAIEPRTILKRLKSAEQASGNLHTACNKSVMRLIARLAADRLVLIANVTLTREERDFKFVFVCDPKITVDHPGLQSKLTMAKSRIVLQTKPAAAATSSAVEVAQKASGEEPRGYPGSFPKCPRMKLYHEYLFYLVYGLPRDARELRPDNLTAIDLGGLNAAEVAPIFSDTNDWRMFIPPLNVYDGYGTGWVLLTDVVVCMPLFVFCSIFTFSFYTTALDYYLEHPVRRYVLLKDLPDPVRMQLLHKRRYVLSVLELTKLLCYAGLLQMGPQTRKTRDQTYIYLNQYACLLDTTSSKDGYNEIEERPYPLMPFRFDTLDDVQEYWDRLYEVVISTRLNARNTAIGREVLVQQLHSKPALVESLRVQTVQSVSLNDRVELLPPGDGKGAAGFDTAMFMHLKTNWQKMVNPVGRRFDKHRLKLVRRSIKLKKKQSTIAAADHTPPLSGGTSGSGMPVKKLVRKKPIKKRIIIPRKLSPRLWRETYDEVDKRALKLMDKQRVKWTRAEDHILIMCRVGQLYMYGTLQSISCPVNSSTIRDVLHWANVRSTCKTSRACQRRVLYMTKKLPGVADLIRTCLEETKQNAQISERFGAGFVKKLRQRFVNVEEYMVASRIHYVQLVHMIRQTCSKLVRGAEATHSATRSTVHRRTRAEGHSRRPAHRIPSTLDELYRKYIVTETNSTPKVLNYAQDPTTIQELQMFKLTILMHSAVTHGRTSAPLHNVYREYSESILTAAMRLMRSYHLVSLNKRLRGIGTKLLTASKSASGDRELYHVSIHYQQQLMTSLSFEMFLPMFDQYMQLLDRARYDEMYACDDDAQGLVLLLSELLATGQVEVQIDQEANYIEVRSDTKEPVPFYSDVLAGLPSQQDQPPEATSTSRKKAASSASFKTPTDKGKPHRLRFSSLKDSTFLYVPHPVERLLKVPIEYFHCFCLLEQLQHSDRRLIAQTFKIDEAQPAICSLPNCIVVALTKTGSNRCSDLVGRCLAMMQGRREQLSRIRQHGAMDRSQRKNRVDSSMMFDVREDNLLQFFGKYIGDFQHRWAEKQKRDYNRQGQTSQALARATINMVELVEECLGFDDEFPEYNWLDRYEMSNAVDDPEDAGDGDASDERAHEMLTALSEKVFKLHNFYEVTTMKVHIRMKIPAEITNQTLANDRDPYGHCSVPRCFLPEGAKRRREILVKLMSDVLWPEMQQLERHLLEAMSLIERNSHASALLAYIECKQILGAPVLELADAFPNHAQLKQHLNALCNFKLLLRTGFRSITYVHWRYAEEWLTKTPTPESKEQPDDQQPCSSASTGADTGKVPIKRKGPSLTELAHQMAKKAKGSTAEASPGALLETKYTGKYMLLAMAPWVKIDGMVNKRMLFRWLTSILLYCVAHPGVPLDVLFVRFNMMAPFHLRQLLEILQDYGCVSLHSIQCTMNKTIFSVFSPATIVPPSEFVPDEQTYVEVLPDALSTLTLCIGENRKYAQGFYDPSRKKHVIEI</sequence>
<keyword evidence="8" id="KW-0436">Ligase</keyword>
<feature type="domain" description="Aminoacyl-transfer RNA synthetases class-II family profile" evidence="20">
    <location>
        <begin position="227"/>
        <end position="479"/>
    </location>
</feature>
<dbReference type="Pfam" id="PF18553">
    <property type="entry name" value="PheRS_DBD3"/>
    <property type="match status" value="1"/>
</dbReference>
<dbReference type="InterPro" id="IPR004529">
    <property type="entry name" value="Phe-tRNA-synth_IIc_asu"/>
</dbReference>
<dbReference type="EC" id="6.1.1.20" evidence="5"/>
<dbReference type="Proteomes" id="UP000075884">
    <property type="component" value="Unassembled WGS sequence"/>
</dbReference>
<dbReference type="GO" id="GO:0000049">
    <property type="term" value="F:tRNA binding"/>
    <property type="evidence" value="ECO:0007669"/>
    <property type="project" value="InterPro"/>
</dbReference>
<dbReference type="InterPro" id="IPR006195">
    <property type="entry name" value="aa-tRNA-synth_II"/>
</dbReference>
<evidence type="ECO:0000256" key="2">
    <source>
        <dbReference type="ARBA" id="ARBA00004123"/>
    </source>
</evidence>
<feature type="compositionally biased region" description="Polar residues" evidence="19">
    <location>
        <begin position="2321"/>
        <end position="2332"/>
    </location>
</feature>
<evidence type="ECO:0000256" key="3">
    <source>
        <dbReference type="ARBA" id="ARBA00004496"/>
    </source>
</evidence>
<evidence type="ECO:0000256" key="15">
    <source>
        <dbReference type="ARBA" id="ARBA00023146"/>
    </source>
</evidence>
<dbReference type="Pfam" id="PF18552">
    <property type="entry name" value="PheRS_DBD1"/>
    <property type="match status" value="1"/>
</dbReference>
<dbReference type="InterPro" id="IPR044210">
    <property type="entry name" value="Tfc3-like"/>
</dbReference>
<dbReference type="GO" id="GO:0005737">
    <property type="term" value="C:cytoplasm"/>
    <property type="evidence" value="ECO:0007669"/>
    <property type="project" value="UniProtKB-SubCell"/>
</dbReference>
<feature type="region of interest" description="Disordered" evidence="19">
    <location>
        <begin position="1895"/>
        <end position="1931"/>
    </location>
</feature>
<keyword evidence="14" id="KW-0238">DNA-binding</keyword>
<dbReference type="Pfam" id="PF04182">
    <property type="entry name" value="B-block_TFIIIC"/>
    <property type="match status" value="1"/>
</dbReference>
<evidence type="ECO:0000256" key="6">
    <source>
        <dbReference type="ARBA" id="ARBA00022490"/>
    </source>
</evidence>
<dbReference type="Gene3D" id="1.10.10.2320">
    <property type="match status" value="1"/>
</dbReference>
<dbReference type="SUPFAM" id="SSF55681">
    <property type="entry name" value="Class II aaRS and biotin synthetases"/>
    <property type="match status" value="1"/>
</dbReference>
<proteinExistence type="inferred from homology"/>
<evidence type="ECO:0000256" key="19">
    <source>
        <dbReference type="SAM" id="MobiDB-lite"/>
    </source>
</evidence>
<evidence type="ECO:0000256" key="17">
    <source>
        <dbReference type="ARBA" id="ARBA00023242"/>
    </source>
</evidence>
<name>A0A182NRA2_9DIPT</name>
<reference evidence="22" key="1">
    <citation type="submission" date="2013-03" db="EMBL/GenBank/DDBJ databases">
        <title>The Genome Sequence of Anopheles dirus WRAIR2.</title>
        <authorList>
            <consortium name="The Broad Institute Genomics Platform"/>
            <person name="Neafsey D.E."/>
            <person name="Walton C."/>
            <person name="Walker B."/>
            <person name="Young S.K."/>
            <person name="Zeng Q."/>
            <person name="Gargeya S."/>
            <person name="Fitzgerald M."/>
            <person name="Haas B."/>
            <person name="Abouelleil A."/>
            <person name="Allen A.W."/>
            <person name="Alvarado L."/>
            <person name="Arachchi H.M."/>
            <person name="Berlin A.M."/>
            <person name="Chapman S.B."/>
            <person name="Gainer-Dewar J."/>
            <person name="Goldberg J."/>
            <person name="Griggs A."/>
            <person name="Gujja S."/>
            <person name="Hansen M."/>
            <person name="Howarth C."/>
            <person name="Imamovic A."/>
            <person name="Ireland A."/>
            <person name="Larimer J."/>
            <person name="McCowan C."/>
            <person name="Murphy C."/>
            <person name="Pearson M."/>
            <person name="Poon T.W."/>
            <person name="Priest M."/>
            <person name="Roberts A."/>
            <person name="Saif S."/>
            <person name="Shea T."/>
            <person name="Sisk P."/>
            <person name="Sykes S."/>
            <person name="Wortman J."/>
            <person name="Nusbaum C."/>
            <person name="Birren B."/>
        </authorList>
    </citation>
    <scope>NUCLEOTIDE SEQUENCE [LARGE SCALE GENOMIC DNA]</scope>
    <source>
        <strain evidence="22">WRAIR2</strain>
    </source>
</reference>
<reference evidence="21" key="2">
    <citation type="submission" date="2020-05" db="UniProtKB">
        <authorList>
            <consortium name="EnsemblMetazoa"/>
        </authorList>
    </citation>
    <scope>IDENTIFICATION</scope>
    <source>
        <strain evidence="21">WRAIR2</strain>
    </source>
</reference>
<dbReference type="GO" id="GO:0006432">
    <property type="term" value="P:phenylalanyl-tRNA aminoacylation"/>
    <property type="evidence" value="ECO:0007669"/>
    <property type="project" value="InterPro"/>
</dbReference>
<dbReference type="EnsemblMetazoa" id="ADIR010192-RA">
    <property type="protein sequence ID" value="ADIR010192-PA"/>
    <property type="gene ID" value="ADIR010192"/>
</dbReference>
<dbReference type="Pfam" id="PF24101">
    <property type="entry name" value="WHD_GTF3C1"/>
    <property type="match status" value="1"/>
</dbReference>
<feature type="region of interest" description="Disordered" evidence="19">
    <location>
        <begin position="2311"/>
        <end position="2339"/>
    </location>
</feature>
<dbReference type="PANTHER" id="PTHR15180">
    <property type="entry name" value="GENERAL TRANSCRIPTION FACTOR 3C POLYPEPTIDE 1"/>
    <property type="match status" value="1"/>
</dbReference>
<comment type="cofactor">
    <cofactor evidence="1">
        <name>Mg(2+)</name>
        <dbReference type="ChEBI" id="CHEBI:18420"/>
    </cofactor>
</comment>
<dbReference type="STRING" id="7168.A0A182NRA2"/>
<evidence type="ECO:0000256" key="16">
    <source>
        <dbReference type="ARBA" id="ARBA00023163"/>
    </source>
</evidence>
<comment type="similarity">
    <text evidence="4">Belongs to the class-II aminoacyl-tRNA synthetase family. Phe-tRNA synthetase alpha subunit type 2 subfamily.</text>
</comment>
<dbReference type="Gene3D" id="3.30.1370.240">
    <property type="match status" value="1"/>
</dbReference>
<feature type="region of interest" description="Disordered" evidence="19">
    <location>
        <begin position="1467"/>
        <end position="1490"/>
    </location>
</feature>
<keyword evidence="13" id="KW-0648">Protein biosynthesis</keyword>
<evidence type="ECO:0000256" key="14">
    <source>
        <dbReference type="ARBA" id="ARBA00023125"/>
    </source>
</evidence>
<evidence type="ECO:0000256" key="10">
    <source>
        <dbReference type="ARBA" id="ARBA00022741"/>
    </source>
</evidence>
<keyword evidence="7" id="KW-0597">Phosphoprotein</keyword>
<evidence type="ECO:0000256" key="12">
    <source>
        <dbReference type="ARBA" id="ARBA00022842"/>
    </source>
</evidence>
<evidence type="ECO:0000256" key="9">
    <source>
        <dbReference type="ARBA" id="ARBA00022723"/>
    </source>
</evidence>
<dbReference type="InterPro" id="IPR002319">
    <property type="entry name" value="Phenylalanyl-tRNA_Synthase"/>
</dbReference>
<dbReference type="GO" id="GO:0042791">
    <property type="term" value="P:5S class rRNA transcription by RNA polymerase III"/>
    <property type="evidence" value="ECO:0007669"/>
    <property type="project" value="TreeGrafter"/>
</dbReference>
<evidence type="ECO:0000256" key="5">
    <source>
        <dbReference type="ARBA" id="ARBA00012814"/>
    </source>
</evidence>
<evidence type="ECO:0000256" key="8">
    <source>
        <dbReference type="ARBA" id="ARBA00022598"/>
    </source>
</evidence>
<dbReference type="InterPro" id="IPR040586">
    <property type="entry name" value="PheRS_DBD2"/>
</dbReference>
<dbReference type="Pfam" id="PF01409">
    <property type="entry name" value="tRNA-synt_2d"/>
    <property type="match status" value="1"/>
</dbReference>
<dbReference type="GO" id="GO:0006384">
    <property type="term" value="P:transcription initiation at RNA polymerase III promoter"/>
    <property type="evidence" value="ECO:0007669"/>
    <property type="project" value="InterPro"/>
</dbReference>
<dbReference type="InterPro" id="IPR056467">
    <property type="entry name" value="eWH_GTF3C1"/>
</dbReference>
<feature type="region of interest" description="Disordered" evidence="19">
    <location>
        <begin position="1672"/>
        <end position="1692"/>
    </location>
</feature>
<evidence type="ECO:0000256" key="1">
    <source>
        <dbReference type="ARBA" id="ARBA00001946"/>
    </source>
</evidence>
<dbReference type="VEuPathDB" id="VectorBase:ADIR010192"/>
<evidence type="ECO:0000313" key="22">
    <source>
        <dbReference type="Proteomes" id="UP000075884"/>
    </source>
</evidence>
<keyword evidence="6" id="KW-0963">Cytoplasm</keyword>
<dbReference type="FunFam" id="1.10.10.2330:FF:000005">
    <property type="entry name" value="phenylalanine--tRNA ligase alpha subunit"/>
    <property type="match status" value="1"/>
</dbReference>
<evidence type="ECO:0000256" key="7">
    <source>
        <dbReference type="ARBA" id="ARBA00022553"/>
    </source>
</evidence>
<keyword evidence="9" id="KW-0479">Metal-binding</keyword>
<dbReference type="CDD" id="cd00496">
    <property type="entry name" value="PheRS_alpha_core"/>
    <property type="match status" value="1"/>
</dbReference>
<keyword evidence="16" id="KW-0804">Transcription</keyword>
<evidence type="ECO:0000256" key="4">
    <source>
        <dbReference type="ARBA" id="ARBA00006703"/>
    </source>
</evidence>
<keyword evidence="10" id="KW-0547">Nucleotide-binding</keyword>
<evidence type="ECO:0000256" key="13">
    <source>
        <dbReference type="ARBA" id="ARBA00022917"/>
    </source>
</evidence>
<dbReference type="NCBIfam" id="NF003210">
    <property type="entry name" value="PRK04172.1"/>
    <property type="match status" value="1"/>
</dbReference>
<evidence type="ECO:0000259" key="20">
    <source>
        <dbReference type="PROSITE" id="PS50862"/>
    </source>
</evidence>
<protein>
    <recommendedName>
        <fullName evidence="5">phenylalanine--tRNA ligase</fullName>
        <ecNumber evidence="5">6.1.1.20</ecNumber>
    </recommendedName>
    <alternativeName>
        <fullName evidence="18">Phenylalanyl-tRNA synthetase alpha subunit</fullName>
    </alternativeName>
</protein>
<dbReference type="NCBIfam" id="TIGR00468">
    <property type="entry name" value="pheS"/>
    <property type="match status" value="1"/>
</dbReference>
<keyword evidence="11" id="KW-0067">ATP-binding</keyword>
<dbReference type="GO" id="GO:0005524">
    <property type="term" value="F:ATP binding"/>
    <property type="evidence" value="ECO:0007669"/>
    <property type="project" value="UniProtKB-KW"/>
</dbReference>
<accession>A0A182NRA2</accession>
<dbReference type="FunFam" id="3.30.930.10:FF:000178">
    <property type="entry name" value="Phenylalanyl-tRNA synthetase subunit alpha"/>
    <property type="match status" value="1"/>
</dbReference>
<evidence type="ECO:0000256" key="18">
    <source>
        <dbReference type="ARBA" id="ARBA00030612"/>
    </source>
</evidence>